<accession>A0A550C2R8</accession>
<comment type="caution">
    <text evidence="2">The sequence shown here is derived from an EMBL/GenBank/DDBJ whole genome shotgun (WGS) entry which is preliminary data.</text>
</comment>
<sequence length="152" mass="16589">MDASSLGTGPTTKGRGREDFESRDALFQCKKMRSRACRNRTPPHASTHPHPALTIRFNSGISPSPLLQAFGSATVTPHWAQLSRSYGGHGFRSLEESMLLGALCTHNSLTTYALYAGLDYSLLSGVSVGYAFFRPEVYAIPFDYPINRSGSN</sequence>
<dbReference type="EMBL" id="VDMD01000031">
    <property type="protein sequence ID" value="TRM59101.1"/>
    <property type="molecule type" value="Genomic_DNA"/>
</dbReference>
<evidence type="ECO:0000313" key="2">
    <source>
        <dbReference type="EMBL" id="TRM59101.1"/>
    </source>
</evidence>
<proteinExistence type="predicted"/>
<evidence type="ECO:0000313" key="3">
    <source>
        <dbReference type="Proteomes" id="UP000320762"/>
    </source>
</evidence>
<protein>
    <submittedName>
        <fullName evidence="2">Uncharacterized protein</fullName>
    </submittedName>
</protein>
<dbReference type="Proteomes" id="UP000320762">
    <property type="component" value="Unassembled WGS sequence"/>
</dbReference>
<feature type="compositionally biased region" description="Polar residues" evidence="1">
    <location>
        <begin position="1"/>
        <end position="11"/>
    </location>
</feature>
<dbReference type="AlphaFoldDB" id="A0A550C2R8"/>
<feature type="region of interest" description="Disordered" evidence="1">
    <location>
        <begin position="1"/>
        <end position="20"/>
    </location>
</feature>
<keyword evidence="3" id="KW-1185">Reference proteome</keyword>
<gene>
    <name evidence="2" type="ORF">BD626DRAFT_509753</name>
</gene>
<organism evidence="2 3">
    <name type="scientific">Schizophyllum amplum</name>
    <dbReference type="NCBI Taxonomy" id="97359"/>
    <lineage>
        <taxon>Eukaryota</taxon>
        <taxon>Fungi</taxon>
        <taxon>Dikarya</taxon>
        <taxon>Basidiomycota</taxon>
        <taxon>Agaricomycotina</taxon>
        <taxon>Agaricomycetes</taxon>
        <taxon>Agaricomycetidae</taxon>
        <taxon>Agaricales</taxon>
        <taxon>Schizophyllaceae</taxon>
        <taxon>Schizophyllum</taxon>
    </lineage>
</organism>
<reference evidence="2 3" key="1">
    <citation type="journal article" date="2019" name="New Phytol.">
        <title>Comparative genomics reveals unique wood-decay strategies and fruiting body development in the Schizophyllaceae.</title>
        <authorList>
            <person name="Almasi E."/>
            <person name="Sahu N."/>
            <person name="Krizsan K."/>
            <person name="Balint B."/>
            <person name="Kovacs G.M."/>
            <person name="Kiss B."/>
            <person name="Cseklye J."/>
            <person name="Drula E."/>
            <person name="Henrissat B."/>
            <person name="Nagy I."/>
            <person name="Chovatia M."/>
            <person name="Adam C."/>
            <person name="LaButti K."/>
            <person name="Lipzen A."/>
            <person name="Riley R."/>
            <person name="Grigoriev I.V."/>
            <person name="Nagy L.G."/>
        </authorList>
    </citation>
    <scope>NUCLEOTIDE SEQUENCE [LARGE SCALE GENOMIC DNA]</scope>
    <source>
        <strain evidence="2 3">NL-1724</strain>
    </source>
</reference>
<evidence type="ECO:0000256" key="1">
    <source>
        <dbReference type="SAM" id="MobiDB-lite"/>
    </source>
</evidence>
<name>A0A550C2R8_9AGAR</name>